<evidence type="ECO:0000259" key="2">
    <source>
        <dbReference type="Pfam" id="PF03781"/>
    </source>
</evidence>
<feature type="domain" description="Sulfatase-modifying factor enzyme-like" evidence="2">
    <location>
        <begin position="83"/>
        <end position="315"/>
    </location>
</feature>
<evidence type="ECO:0000313" key="4">
    <source>
        <dbReference type="Proteomes" id="UP000516018"/>
    </source>
</evidence>
<dbReference type="InterPro" id="IPR005532">
    <property type="entry name" value="SUMF_dom"/>
</dbReference>
<proteinExistence type="predicted"/>
<dbReference type="Proteomes" id="UP000516018">
    <property type="component" value="Chromosome"/>
</dbReference>
<dbReference type="Pfam" id="PF03781">
    <property type="entry name" value="FGE-sulfatase"/>
    <property type="match status" value="1"/>
</dbReference>
<dbReference type="EMBL" id="CP060820">
    <property type="protein sequence ID" value="QNP40425.1"/>
    <property type="molecule type" value="Genomic_DNA"/>
</dbReference>
<name>A0A7H0FWK9_9GAMM</name>
<feature type="region of interest" description="Disordered" evidence="1">
    <location>
        <begin position="1"/>
        <end position="45"/>
    </location>
</feature>
<dbReference type="InterPro" id="IPR051043">
    <property type="entry name" value="Sulfatase_Mod_Factor_Kinase"/>
</dbReference>
<dbReference type="GO" id="GO:0120147">
    <property type="term" value="F:formylglycine-generating oxidase activity"/>
    <property type="evidence" value="ECO:0007669"/>
    <property type="project" value="TreeGrafter"/>
</dbReference>
<dbReference type="InterPro" id="IPR016187">
    <property type="entry name" value="CTDL_fold"/>
</dbReference>
<evidence type="ECO:0000313" key="3">
    <source>
        <dbReference type="EMBL" id="QNP40425.1"/>
    </source>
</evidence>
<dbReference type="Gene3D" id="3.90.1580.10">
    <property type="entry name" value="paralog of FGE (formylglycine-generating enzyme)"/>
    <property type="match status" value="1"/>
</dbReference>
<protein>
    <submittedName>
        <fullName evidence="3">Formylglycine-generating enzyme family protein</fullName>
    </submittedName>
</protein>
<dbReference type="KEGG" id="lsx:H8B22_13245"/>
<dbReference type="SUPFAM" id="SSF56436">
    <property type="entry name" value="C-type lectin-like"/>
    <property type="match status" value="1"/>
</dbReference>
<gene>
    <name evidence="3" type="ORF">H8B22_13245</name>
</gene>
<dbReference type="PANTHER" id="PTHR23150:SF19">
    <property type="entry name" value="FORMYLGLYCINE-GENERATING ENZYME"/>
    <property type="match status" value="1"/>
</dbReference>
<reference evidence="3 4" key="1">
    <citation type="submission" date="2020-08" db="EMBL/GenBank/DDBJ databases">
        <title>Lysobacter sp. II4 sp. nov., isolated from soil.</title>
        <authorList>
            <person name="Woo C.Y."/>
            <person name="Kim J."/>
        </authorList>
    </citation>
    <scope>NUCLEOTIDE SEQUENCE [LARGE SCALE GENOMIC DNA]</scope>
    <source>
        <strain evidence="3 4">II4</strain>
    </source>
</reference>
<dbReference type="InterPro" id="IPR042095">
    <property type="entry name" value="SUMF_sf"/>
</dbReference>
<dbReference type="AlphaFoldDB" id="A0A7H0FWK9"/>
<accession>A0A7H0FWK9</accession>
<sequence length="318" mass="34751">MRPATTTVARVRPKAAPGSASGHKIEPRTPPFAARGGAFDRATERSASRRGALRLPGLRQLRKVFAALLLALPLAGLAGDAGPRYVGLPGGTFVSALQYEDAKTGVRVAPFALMRKPVTNADFLAFVRAHPQWQRDRVAGVLAEPRYLSHWASPTALGPQALPQQPVVWVSWFAANAYCESIDARLPTWSEWEYAAAADETRKDARKDPAWRERILAWYARPSNEALPRAGLQAANAWGVQDLHGLVWEWTDDYSSLLVSGDNRDQGDPDRMKFCGAGALSMQDRENYAVLMRVAMLSSLEGADATANLGFRCARSAR</sequence>
<keyword evidence="4" id="KW-1185">Reference proteome</keyword>
<dbReference type="PANTHER" id="PTHR23150">
    <property type="entry name" value="SULFATASE MODIFYING FACTOR 1, 2"/>
    <property type="match status" value="1"/>
</dbReference>
<organism evidence="3 4">
    <name type="scientific">Agrilutibacter terrestris</name>
    <dbReference type="NCBI Taxonomy" id="2865112"/>
    <lineage>
        <taxon>Bacteria</taxon>
        <taxon>Pseudomonadati</taxon>
        <taxon>Pseudomonadota</taxon>
        <taxon>Gammaproteobacteria</taxon>
        <taxon>Lysobacterales</taxon>
        <taxon>Lysobacteraceae</taxon>
        <taxon>Agrilutibacter</taxon>
    </lineage>
</organism>
<evidence type="ECO:0000256" key="1">
    <source>
        <dbReference type="SAM" id="MobiDB-lite"/>
    </source>
</evidence>